<accession>A0ABR6ND21</accession>
<organism evidence="3 4">
    <name type="scientific">Sphingobium lignivorans</name>
    <dbReference type="NCBI Taxonomy" id="2735886"/>
    <lineage>
        <taxon>Bacteria</taxon>
        <taxon>Pseudomonadati</taxon>
        <taxon>Pseudomonadota</taxon>
        <taxon>Alphaproteobacteria</taxon>
        <taxon>Sphingomonadales</taxon>
        <taxon>Sphingomonadaceae</taxon>
        <taxon>Sphingobium</taxon>
    </lineage>
</organism>
<reference evidence="3 4" key="1">
    <citation type="submission" date="2020-08" db="EMBL/GenBank/DDBJ databases">
        <title>Exploring microbial biodiversity for novel pathways involved in the catabolism of aromatic compounds derived from lignin.</title>
        <authorList>
            <person name="Elkins J."/>
        </authorList>
    </citation>
    <scope>NUCLEOTIDE SEQUENCE [LARGE SCALE GENOMIC DNA]</scope>
    <source>
        <strain evidence="3 4">B1D3A</strain>
    </source>
</reference>
<gene>
    <name evidence="3" type="ORF">HNP60_000551</name>
</gene>
<dbReference type="InterPro" id="IPR011105">
    <property type="entry name" value="Cell_wall_hydrolase_SleB"/>
</dbReference>
<dbReference type="RefSeq" id="WP_184149909.1">
    <property type="nucleotide sequence ID" value="NZ_JACHKA010000001.1"/>
</dbReference>
<evidence type="ECO:0000259" key="2">
    <source>
        <dbReference type="Pfam" id="PF07486"/>
    </source>
</evidence>
<dbReference type="Pfam" id="PF07486">
    <property type="entry name" value="Hydrolase_2"/>
    <property type="match status" value="1"/>
</dbReference>
<keyword evidence="4" id="KW-1185">Reference proteome</keyword>
<proteinExistence type="predicted"/>
<dbReference type="Proteomes" id="UP001138540">
    <property type="component" value="Unassembled WGS sequence"/>
</dbReference>
<feature type="domain" description="Cell wall hydrolase SleB" evidence="2">
    <location>
        <begin position="145"/>
        <end position="255"/>
    </location>
</feature>
<dbReference type="Gene3D" id="1.10.10.2520">
    <property type="entry name" value="Cell wall hydrolase SleB, domain 1"/>
    <property type="match status" value="1"/>
</dbReference>
<comment type="caution">
    <text evidence="3">The sequence shown here is derived from an EMBL/GenBank/DDBJ whole genome shotgun (WGS) entry which is preliminary data.</text>
</comment>
<dbReference type="EMBL" id="JACHKA010000001">
    <property type="protein sequence ID" value="MBB5984577.1"/>
    <property type="molecule type" value="Genomic_DNA"/>
</dbReference>
<protein>
    <submittedName>
        <fullName evidence="3">Spore germination cell wall hydrolase CwlJ-like protein</fullName>
    </submittedName>
</protein>
<evidence type="ECO:0000313" key="4">
    <source>
        <dbReference type="Proteomes" id="UP001138540"/>
    </source>
</evidence>
<evidence type="ECO:0000256" key="1">
    <source>
        <dbReference type="SAM" id="MobiDB-lite"/>
    </source>
</evidence>
<name>A0ABR6ND21_9SPHN</name>
<dbReference type="InterPro" id="IPR042047">
    <property type="entry name" value="SleB_dom1"/>
</dbReference>
<feature type="region of interest" description="Disordered" evidence="1">
    <location>
        <begin position="309"/>
        <end position="353"/>
    </location>
</feature>
<feature type="compositionally biased region" description="Basic and acidic residues" evidence="1">
    <location>
        <begin position="337"/>
        <end position="347"/>
    </location>
</feature>
<evidence type="ECO:0000313" key="3">
    <source>
        <dbReference type="EMBL" id="MBB5984577.1"/>
    </source>
</evidence>
<sequence length="353" mass="37647">MPPIVPAIQSPHADAFAPRSGLSVWRWIAPFAVLALGLRLIPMAAGEIAGGPEPTDPGTPASFAQPGATFPGSAYFYAEGALMPTADQAARRADGLPPQWRGNRHILAIDIGPPPAPHRFAGRTAIDRMRALSCLTNAIYYEGANEPEEGQRAIAQVILNRVRHPDWPNSVCGVVYEGTDRDDLRCQFTFACNGAMARAPEPARWLRARRVAQAALGGAIFAPAGHATFYHAMTVFPGWASRMHPVAIIGAHVFYRAPGDAGLPARFRASYAGVESVNGPGANAYIDPRRAAFAMPALSALPVADTVPMRDLAPRSPSPAPASVQQASQEGTARGLPESHIKREYLESGRSLR</sequence>